<evidence type="ECO:0000313" key="17">
    <source>
        <dbReference type="Proteomes" id="UP000298663"/>
    </source>
</evidence>
<dbReference type="GO" id="GO:0003677">
    <property type="term" value="F:DNA binding"/>
    <property type="evidence" value="ECO:0007669"/>
    <property type="project" value="UniProtKB-KW"/>
</dbReference>
<evidence type="ECO:0000256" key="2">
    <source>
        <dbReference type="ARBA" id="ARBA00006460"/>
    </source>
</evidence>
<dbReference type="GO" id="GO:0006351">
    <property type="term" value="P:DNA-templated transcription"/>
    <property type="evidence" value="ECO:0007669"/>
    <property type="project" value="InterPro"/>
</dbReference>
<name>A0A4U5NFT6_STECR</name>
<evidence type="ECO:0000256" key="11">
    <source>
        <dbReference type="ARBA" id="ARBA00023125"/>
    </source>
</evidence>
<keyword evidence="11" id="KW-0238">DNA-binding</keyword>
<dbReference type="Gene3D" id="4.10.860.120">
    <property type="entry name" value="RNA polymerase II, clamp domain"/>
    <property type="match status" value="1"/>
</dbReference>
<evidence type="ECO:0000256" key="9">
    <source>
        <dbReference type="ARBA" id="ARBA00022833"/>
    </source>
</evidence>
<dbReference type="GO" id="GO:0005665">
    <property type="term" value="C:RNA polymerase II, core complex"/>
    <property type="evidence" value="ECO:0007669"/>
    <property type="project" value="TreeGrafter"/>
</dbReference>
<evidence type="ECO:0000256" key="13">
    <source>
        <dbReference type="ARBA" id="ARBA00048552"/>
    </source>
</evidence>
<dbReference type="OrthoDB" id="270392at2759"/>
<comment type="similarity">
    <text evidence="2">Belongs to the RNA polymerase beta' chain family.</text>
</comment>
<dbReference type="EC" id="2.7.7.6" evidence="3"/>
<evidence type="ECO:0000259" key="15">
    <source>
        <dbReference type="Pfam" id="PF04997"/>
    </source>
</evidence>
<dbReference type="InterPro" id="IPR007080">
    <property type="entry name" value="RNA_pol_Rpb1_1"/>
</dbReference>
<evidence type="ECO:0000256" key="8">
    <source>
        <dbReference type="ARBA" id="ARBA00022723"/>
    </source>
</evidence>
<evidence type="ECO:0000256" key="12">
    <source>
        <dbReference type="ARBA" id="ARBA00023163"/>
    </source>
</evidence>
<keyword evidence="6" id="KW-0808">Transferase</keyword>
<evidence type="ECO:0000256" key="7">
    <source>
        <dbReference type="ARBA" id="ARBA00022695"/>
    </source>
</evidence>
<evidence type="ECO:0000256" key="14">
    <source>
        <dbReference type="ARBA" id="ARBA00073930"/>
    </source>
</evidence>
<dbReference type="InterPro" id="IPR045867">
    <property type="entry name" value="DNA-dir_RpoC_beta_prime"/>
</dbReference>
<dbReference type="FunFam" id="4.10.860.120:FF:000003">
    <property type="entry name" value="DNA-directed RNA polymerase subunit"/>
    <property type="match status" value="1"/>
</dbReference>
<dbReference type="Proteomes" id="UP000298663">
    <property type="component" value="Unassembled WGS sequence"/>
</dbReference>
<evidence type="ECO:0000256" key="1">
    <source>
        <dbReference type="ARBA" id="ARBA00004123"/>
    </source>
</evidence>
<dbReference type="EMBL" id="AZBU02000004">
    <property type="protein sequence ID" value="TKR81907.1"/>
    <property type="molecule type" value="Genomic_DNA"/>
</dbReference>
<keyword evidence="7" id="KW-0548">Nucleotidyltransferase</keyword>
<reference evidence="16 17" key="2">
    <citation type="journal article" date="2019" name="G3 (Bethesda)">
        <title>Hybrid Assembly of the Genome of the Entomopathogenic Nematode Steinernema carpocapsae Identifies the X-Chromosome.</title>
        <authorList>
            <person name="Serra L."/>
            <person name="Macchietto M."/>
            <person name="Macias-Munoz A."/>
            <person name="McGill C.J."/>
            <person name="Rodriguez I.M."/>
            <person name="Rodriguez B."/>
            <person name="Murad R."/>
            <person name="Mortazavi A."/>
        </authorList>
    </citation>
    <scope>NUCLEOTIDE SEQUENCE [LARGE SCALE GENOMIC DNA]</scope>
    <source>
        <strain evidence="16 17">ALL</strain>
    </source>
</reference>
<proteinExistence type="inferred from homology"/>
<evidence type="ECO:0000256" key="10">
    <source>
        <dbReference type="ARBA" id="ARBA00022842"/>
    </source>
</evidence>
<keyword evidence="5" id="KW-0240">DNA-directed RNA polymerase</keyword>
<dbReference type="GO" id="GO:0003899">
    <property type="term" value="F:DNA-directed RNA polymerase activity"/>
    <property type="evidence" value="ECO:0007669"/>
    <property type="project" value="UniProtKB-EC"/>
</dbReference>
<organism evidence="16 17">
    <name type="scientific">Steinernema carpocapsae</name>
    <name type="common">Entomopathogenic nematode</name>
    <dbReference type="NCBI Taxonomy" id="34508"/>
    <lineage>
        <taxon>Eukaryota</taxon>
        <taxon>Metazoa</taxon>
        <taxon>Ecdysozoa</taxon>
        <taxon>Nematoda</taxon>
        <taxon>Chromadorea</taxon>
        <taxon>Rhabditida</taxon>
        <taxon>Tylenchina</taxon>
        <taxon>Panagrolaimomorpha</taxon>
        <taxon>Strongyloidoidea</taxon>
        <taxon>Steinernematidae</taxon>
        <taxon>Steinernema</taxon>
    </lineage>
</organism>
<keyword evidence="8" id="KW-0479">Metal-binding</keyword>
<evidence type="ECO:0000313" key="16">
    <source>
        <dbReference type="EMBL" id="TKR81907.1"/>
    </source>
</evidence>
<dbReference type="PANTHER" id="PTHR19376">
    <property type="entry name" value="DNA-DIRECTED RNA POLYMERASE"/>
    <property type="match status" value="1"/>
</dbReference>
<protein>
    <recommendedName>
        <fullName evidence="4">DNA-directed RNA polymerase II subunit RPB1</fullName>
        <ecNumber evidence="3">2.7.7.6</ecNumber>
    </recommendedName>
    <alternativeName>
        <fullName evidence="14">DNA-directed RNA polymerase II subunit rpb1</fullName>
    </alternativeName>
</protein>
<comment type="subcellular location">
    <subcellularLocation>
        <location evidence="1">Nucleus</location>
    </subcellularLocation>
</comment>
<keyword evidence="10" id="KW-0460">Magnesium</keyword>
<reference evidence="16 17" key="1">
    <citation type="journal article" date="2015" name="Genome Biol.">
        <title>Comparative genomics of Steinernema reveals deeply conserved gene regulatory networks.</title>
        <authorList>
            <person name="Dillman A.R."/>
            <person name="Macchietto M."/>
            <person name="Porter C.F."/>
            <person name="Rogers A."/>
            <person name="Williams B."/>
            <person name="Antoshechkin I."/>
            <person name="Lee M.M."/>
            <person name="Goodwin Z."/>
            <person name="Lu X."/>
            <person name="Lewis E.E."/>
            <person name="Goodrich-Blair H."/>
            <person name="Stock S.P."/>
            <person name="Adams B.J."/>
            <person name="Sternberg P.W."/>
            <person name="Mortazavi A."/>
        </authorList>
    </citation>
    <scope>NUCLEOTIDE SEQUENCE [LARGE SCALE GENOMIC DNA]</scope>
    <source>
        <strain evidence="16 17">ALL</strain>
    </source>
</reference>
<dbReference type="AlphaFoldDB" id="A0A4U5NFT6"/>
<evidence type="ECO:0000256" key="4">
    <source>
        <dbReference type="ARBA" id="ARBA00016625"/>
    </source>
</evidence>
<keyword evidence="9" id="KW-0862">Zinc</keyword>
<keyword evidence="12" id="KW-0804">Transcription</keyword>
<dbReference type="PANTHER" id="PTHR19376:SF37">
    <property type="entry name" value="DNA-DIRECTED RNA POLYMERASE II SUBUNIT RPB1"/>
    <property type="match status" value="1"/>
</dbReference>
<dbReference type="GO" id="GO:0046872">
    <property type="term" value="F:metal ion binding"/>
    <property type="evidence" value="ECO:0007669"/>
    <property type="project" value="UniProtKB-KW"/>
</dbReference>
<dbReference type="InterPro" id="IPR044893">
    <property type="entry name" value="RNA_pol_Rpb1_clamp_domain"/>
</dbReference>
<accession>A0A4U5NFT6</accession>
<evidence type="ECO:0000256" key="5">
    <source>
        <dbReference type="ARBA" id="ARBA00022478"/>
    </source>
</evidence>
<dbReference type="SUPFAM" id="SSF64484">
    <property type="entry name" value="beta and beta-prime subunits of DNA dependent RNA-polymerase"/>
    <property type="match status" value="1"/>
</dbReference>
<dbReference type="Pfam" id="PF04997">
    <property type="entry name" value="RNA_pol_Rpb1_1"/>
    <property type="match status" value="1"/>
</dbReference>
<evidence type="ECO:0000256" key="6">
    <source>
        <dbReference type="ARBA" id="ARBA00022679"/>
    </source>
</evidence>
<comment type="catalytic activity">
    <reaction evidence="13">
        <text>RNA(n) + a ribonucleoside 5'-triphosphate = RNA(n+1) + diphosphate</text>
        <dbReference type="Rhea" id="RHEA:21248"/>
        <dbReference type="Rhea" id="RHEA-COMP:14527"/>
        <dbReference type="Rhea" id="RHEA-COMP:17342"/>
        <dbReference type="ChEBI" id="CHEBI:33019"/>
        <dbReference type="ChEBI" id="CHEBI:61557"/>
        <dbReference type="ChEBI" id="CHEBI:140395"/>
        <dbReference type="EC" id="2.7.7.6"/>
    </reaction>
</comment>
<gene>
    <name evidence="16" type="ORF">L596_015704</name>
</gene>
<sequence length="213" mass="23960">MGMFSGVNFRNLSPFLPRHNHFRFENVCGKVVLLSSPHFRKQKIHSQLCSFYSHRFLTNPHITWSTSKSLSVTSVLHPPSVESKMALVGIDFRAPLREVKRVQFGVFSPDELKRMSVAEIEFAEVYENGKPKLGGLMDPRQGVIDKRGCQTCAGTLADCPGHFGHLELAKPVYHIGFLTKTVKELNDRNHYSSSSDACATPAADSWWIRTVRA</sequence>
<keyword evidence="17" id="KW-1185">Reference proteome</keyword>
<dbReference type="STRING" id="34508.A0A4U5NFT6"/>
<evidence type="ECO:0000256" key="3">
    <source>
        <dbReference type="ARBA" id="ARBA00012418"/>
    </source>
</evidence>
<comment type="caution">
    <text evidence="16">The sequence shown here is derived from an EMBL/GenBank/DDBJ whole genome shotgun (WGS) entry which is preliminary data.</text>
</comment>
<feature type="domain" description="RNA polymerase Rpb1" evidence="15">
    <location>
        <begin position="97"/>
        <end position="187"/>
    </location>
</feature>